<feature type="region of interest" description="Disordered" evidence="1">
    <location>
        <begin position="175"/>
        <end position="200"/>
    </location>
</feature>
<accession>A0ABX5L563</accession>
<organism evidence="3 4">
    <name type="scientific">Pseudoglutamicibacter cumminsii</name>
    <dbReference type="NCBI Taxonomy" id="156979"/>
    <lineage>
        <taxon>Bacteria</taxon>
        <taxon>Bacillati</taxon>
        <taxon>Actinomycetota</taxon>
        <taxon>Actinomycetes</taxon>
        <taxon>Micrococcales</taxon>
        <taxon>Micrococcaceae</taxon>
        <taxon>Pseudoglutamicibacter</taxon>
    </lineage>
</organism>
<gene>
    <name evidence="3" type="ORF">CAY35_05390</name>
</gene>
<protein>
    <recommendedName>
        <fullName evidence="5">DUF4245 domain-containing protein</fullName>
    </recommendedName>
</protein>
<sequence>MVDNRAVLENSDDAKKQPHDTGAAETGAAETTNAATPNSAPLPGEPGFKAPLTEKQANRANQTIKGMIISTVLTILVVLPVILLNPANKKNEYNDRVDVAQIAQQTKETLDFDAIAPDLPEDWYVNYARWNPGTADGVAFWDLGVVIRDEAFAAVKQTDKANDSWVTLATDGSVPTGQKHTISDTEWTERSSGGKGDKGKTSWVAQINGFTYVITMNNDVADFLPEVAETIQKSAP</sequence>
<dbReference type="EMBL" id="QFWG01000005">
    <property type="protein sequence ID" value="PWI27877.1"/>
    <property type="molecule type" value="Genomic_DNA"/>
</dbReference>
<dbReference type="InterPro" id="IPR025339">
    <property type="entry name" value="DUF4245"/>
</dbReference>
<keyword evidence="2" id="KW-1133">Transmembrane helix</keyword>
<dbReference type="Pfam" id="PF14030">
    <property type="entry name" value="DUF4245"/>
    <property type="match status" value="1"/>
</dbReference>
<keyword evidence="2" id="KW-0812">Transmembrane</keyword>
<keyword evidence="2" id="KW-0472">Membrane</keyword>
<dbReference type="Proteomes" id="UP000245514">
    <property type="component" value="Unassembled WGS sequence"/>
</dbReference>
<keyword evidence="4" id="KW-1185">Reference proteome</keyword>
<evidence type="ECO:0008006" key="5">
    <source>
        <dbReference type="Google" id="ProtNLM"/>
    </source>
</evidence>
<comment type="caution">
    <text evidence="3">The sequence shown here is derived from an EMBL/GenBank/DDBJ whole genome shotgun (WGS) entry which is preliminary data.</text>
</comment>
<evidence type="ECO:0000256" key="2">
    <source>
        <dbReference type="SAM" id="Phobius"/>
    </source>
</evidence>
<evidence type="ECO:0000256" key="1">
    <source>
        <dbReference type="SAM" id="MobiDB-lite"/>
    </source>
</evidence>
<reference evidence="3 4" key="1">
    <citation type="submission" date="2018-05" db="EMBL/GenBank/DDBJ databases">
        <title>Draft Genome Sequence of Arthrobacter cumminsii IME1328, Isolated from a Patient Who Suffered from Foot Ulcers in China.</title>
        <authorList>
            <person name="Li M."/>
            <person name="Jiang Z."/>
            <person name="Sun Q."/>
            <person name="Tong Y."/>
        </authorList>
    </citation>
    <scope>NUCLEOTIDE SEQUENCE [LARGE SCALE GENOMIC DNA]</scope>
    <source>
        <strain evidence="3 4">IME1328</strain>
    </source>
</reference>
<evidence type="ECO:0000313" key="3">
    <source>
        <dbReference type="EMBL" id="PWI27877.1"/>
    </source>
</evidence>
<evidence type="ECO:0000313" key="4">
    <source>
        <dbReference type="Proteomes" id="UP000245514"/>
    </source>
</evidence>
<feature type="region of interest" description="Disordered" evidence="1">
    <location>
        <begin position="1"/>
        <end position="51"/>
    </location>
</feature>
<feature type="transmembrane region" description="Helical" evidence="2">
    <location>
        <begin position="64"/>
        <end position="84"/>
    </location>
</feature>
<proteinExistence type="predicted"/>
<name>A0ABX5L563_9MICC</name>
<feature type="compositionally biased region" description="Low complexity" evidence="1">
    <location>
        <begin position="21"/>
        <end position="41"/>
    </location>
</feature>